<gene>
    <name evidence="1" type="ORF">HPB47_026835</name>
</gene>
<keyword evidence="2" id="KW-1185">Reference proteome</keyword>
<dbReference type="Proteomes" id="UP000805193">
    <property type="component" value="Unassembled WGS sequence"/>
</dbReference>
<protein>
    <submittedName>
        <fullName evidence="1">Uncharacterized protein</fullName>
    </submittedName>
</protein>
<proteinExistence type="predicted"/>
<organism evidence="1 2">
    <name type="scientific">Ixodes persulcatus</name>
    <name type="common">Taiga tick</name>
    <dbReference type="NCBI Taxonomy" id="34615"/>
    <lineage>
        <taxon>Eukaryota</taxon>
        <taxon>Metazoa</taxon>
        <taxon>Ecdysozoa</taxon>
        <taxon>Arthropoda</taxon>
        <taxon>Chelicerata</taxon>
        <taxon>Arachnida</taxon>
        <taxon>Acari</taxon>
        <taxon>Parasitiformes</taxon>
        <taxon>Ixodida</taxon>
        <taxon>Ixodoidea</taxon>
        <taxon>Ixodidae</taxon>
        <taxon>Ixodinae</taxon>
        <taxon>Ixodes</taxon>
    </lineage>
</organism>
<name>A0AC60PY73_IXOPE</name>
<evidence type="ECO:0000313" key="1">
    <source>
        <dbReference type="EMBL" id="KAG0426016.1"/>
    </source>
</evidence>
<sequence>MFLRPGPLKSVRHHGISRQGASDDAAQDITSDQAPTVAGATTILCAGALRQRDPKLFRGIGDDEIEDWLDSVGRILVVKAPATVSEVIDICQNFSELRLQRLPAKRKLEPPTELASLTTAIEGSVDEWAELRNA</sequence>
<dbReference type="EMBL" id="JABSTQ010009776">
    <property type="protein sequence ID" value="KAG0426016.1"/>
    <property type="molecule type" value="Genomic_DNA"/>
</dbReference>
<reference evidence="1 2" key="1">
    <citation type="journal article" date="2020" name="Cell">
        <title>Large-Scale Comparative Analyses of Tick Genomes Elucidate Their Genetic Diversity and Vector Capacities.</title>
        <authorList>
            <consortium name="Tick Genome and Microbiome Consortium (TIGMIC)"/>
            <person name="Jia N."/>
            <person name="Wang J."/>
            <person name="Shi W."/>
            <person name="Du L."/>
            <person name="Sun Y."/>
            <person name="Zhan W."/>
            <person name="Jiang J.F."/>
            <person name="Wang Q."/>
            <person name="Zhang B."/>
            <person name="Ji P."/>
            <person name="Bell-Sakyi L."/>
            <person name="Cui X.M."/>
            <person name="Yuan T.T."/>
            <person name="Jiang B.G."/>
            <person name="Yang W.F."/>
            <person name="Lam T.T."/>
            <person name="Chang Q.C."/>
            <person name="Ding S.J."/>
            <person name="Wang X.J."/>
            <person name="Zhu J.G."/>
            <person name="Ruan X.D."/>
            <person name="Zhao L."/>
            <person name="Wei J.T."/>
            <person name="Ye R.Z."/>
            <person name="Que T.C."/>
            <person name="Du C.H."/>
            <person name="Zhou Y.H."/>
            <person name="Cheng J.X."/>
            <person name="Dai P.F."/>
            <person name="Guo W.B."/>
            <person name="Han X.H."/>
            <person name="Huang E.J."/>
            <person name="Li L.F."/>
            <person name="Wei W."/>
            <person name="Gao Y.C."/>
            <person name="Liu J.Z."/>
            <person name="Shao H.Z."/>
            <person name="Wang X."/>
            <person name="Wang C.C."/>
            <person name="Yang T.C."/>
            <person name="Huo Q.B."/>
            <person name="Li W."/>
            <person name="Chen H.Y."/>
            <person name="Chen S.E."/>
            <person name="Zhou L.G."/>
            <person name="Ni X.B."/>
            <person name="Tian J.H."/>
            <person name="Sheng Y."/>
            <person name="Liu T."/>
            <person name="Pan Y.S."/>
            <person name="Xia L.Y."/>
            <person name="Li J."/>
            <person name="Zhao F."/>
            <person name="Cao W.C."/>
        </authorList>
    </citation>
    <scope>NUCLEOTIDE SEQUENCE [LARGE SCALE GENOMIC DNA]</scope>
    <source>
        <strain evidence="1">Iper-2018</strain>
    </source>
</reference>
<evidence type="ECO:0000313" key="2">
    <source>
        <dbReference type="Proteomes" id="UP000805193"/>
    </source>
</evidence>
<comment type="caution">
    <text evidence="1">The sequence shown here is derived from an EMBL/GenBank/DDBJ whole genome shotgun (WGS) entry which is preliminary data.</text>
</comment>
<accession>A0AC60PY73</accession>